<dbReference type="CDD" id="cd00085">
    <property type="entry name" value="HNHc"/>
    <property type="match status" value="1"/>
</dbReference>
<dbReference type="PANTHER" id="PTHR33877">
    <property type="entry name" value="SLL1193 PROTEIN"/>
    <property type="match status" value="1"/>
</dbReference>
<keyword evidence="2" id="KW-0540">Nuclease</keyword>
<accession>A0ABV4YHZ4</accession>
<evidence type="ECO:0000313" key="2">
    <source>
        <dbReference type="EMBL" id="MFB2937723.1"/>
    </source>
</evidence>
<dbReference type="InterPro" id="IPR052892">
    <property type="entry name" value="NA-targeting_endonuclease"/>
</dbReference>
<evidence type="ECO:0000259" key="1">
    <source>
        <dbReference type="SMART" id="SM00507"/>
    </source>
</evidence>
<name>A0ABV4YHZ4_9CYAN</name>
<keyword evidence="2" id="KW-0378">Hydrolase</keyword>
<gene>
    <name evidence="2" type="ORF">ACE1B6_20945</name>
</gene>
<feature type="domain" description="HNH nuclease" evidence="1">
    <location>
        <begin position="8"/>
        <end position="63"/>
    </location>
</feature>
<dbReference type="EMBL" id="JBHFNS010000077">
    <property type="protein sequence ID" value="MFB2937723.1"/>
    <property type="molecule type" value="Genomic_DNA"/>
</dbReference>
<dbReference type="Pfam" id="PF01844">
    <property type="entry name" value="HNH"/>
    <property type="match status" value="1"/>
</dbReference>
<dbReference type="PANTHER" id="PTHR33877:SF1">
    <property type="entry name" value="TYPE IV METHYL-DIRECTED RESTRICTION ENZYME ECOKMCRA"/>
    <property type="match status" value="1"/>
</dbReference>
<dbReference type="SMART" id="SM00507">
    <property type="entry name" value="HNHc"/>
    <property type="match status" value="1"/>
</dbReference>
<sequence length="141" mass="15547">MSTYISESLRNLIGESDRQRCCYCLTTEANSGIPMSYDHIQPISKGGETSFENVCLACRSCNEFKSDATEAVDPLTGETAPLFNPRSQNWSEHFSGSSDSTKVEGLTSIGRATIVRLRMNNSVIVAARRRWAISGWHPPAN</sequence>
<dbReference type="GO" id="GO:0004519">
    <property type="term" value="F:endonuclease activity"/>
    <property type="evidence" value="ECO:0007669"/>
    <property type="project" value="UniProtKB-KW"/>
</dbReference>
<evidence type="ECO:0000313" key="3">
    <source>
        <dbReference type="Proteomes" id="UP001576776"/>
    </source>
</evidence>
<keyword evidence="2" id="KW-0255">Endonuclease</keyword>
<dbReference type="InterPro" id="IPR002711">
    <property type="entry name" value="HNH"/>
</dbReference>
<dbReference type="Proteomes" id="UP001576776">
    <property type="component" value="Unassembled WGS sequence"/>
</dbReference>
<organism evidence="2 3">
    <name type="scientific">Floridaenema fluviatile BLCC-F154</name>
    <dbReference type="NCBI Taxonomy" id="3153640"/>
    <lineage>
        <taxon>Bacteria</taxon>
        <taxon>Bacillati</taxon>
        <taxon>Cyanobacteriota</taxon>
        <taxon>Cyanophyceae</taxon>
        <taxon>Oscillatoriophycideae</taxon>
        <taxon>Aerosakkonematales</taxon>
        <taxon>Aerosakkonemataceae</taxon>
        <taxon>Floridanema</taxon>
        <taxon>Floridanema fluviatile</taxon>
    </lineage>
</organism>
<dbReference type="InterPro" id="IPR003615">
    <property type="entry name" value="HNH_nuc"/>
</dbReference>
<proteinExistence type="predicted"/>
<dbReference type="Gene3D" id="1.10.30.50">
    <property type="match status" value="1"/>
</dbReference>
<reference evidence="2 3" key="1">
    <citation type="submission" date="2024-09" db="EMBL/GenBank/DDBJ databases">
        <title>Floridaenema gen nov. (Aerosakkonemataceae, Aerosakkonematales ord. nov., Cyanobacteria) from benthic tropical and subtropical fresh waters, with the description of four new species.</title>
        <authorList>
            <person name="Moretto J.A."/>
            <person name="Berthold D.E."/>
            <person name="Lefler F.W."/>
            <person name="Huang I.-S."/>
            <person name="Laughinghouse H. IV."/>
        </authorList>
    </citation>
    <scope>NUCLEOTIDE SEQUENCE [LARGE SCALE GENOMIC DNA]</scope>
    <source>
        <strain evidence="2 3">BLCC-F154</strain>
    </source>
</reference>
<protein>
    <submittedName>
        <fullName evidence="2">HNH endonuclease</fullName>
    </submittedName>
</protein>
<comment type="caution">
    <text evidence="2">The sequence shown here is derived from an EMBL/GenBank/DDBJ whole genome shotgun (WGS) entry which is preliminary data.</text>
</comment>
<keyword evidence="3" id="KW-1185">Reference proteome</keyword>
<dbReference type="RefSeq" id="WP_413259203.1">
    <property type="nucleotide sequence ID" value="NZ_JBHFNS010000077.1"/>
</dbReference>